<feature type="domain" description="HD" evidence="1">
    <location>
        <begin position="23"/>
        <end position="136"/>
    </location>
</feature>
<dbReference type="KEGG" id="run:DR864_05030"/>
<dbReference type="Pfam" id="PF01966">
    <property type="entry name" value="HD"/>
    <property type="match status" value="1"/>
</dbReference>
<dbReference type="InterPro" id="IPR006674">
    <property type="entry name" value="HD_domain"/>
</dbReference>
<name>A0A344TES1_9BACT</name>
<dbReference type="Proteomes" id="UP000251993">
    <property type="component" value="Chromosome"/>
</dbReference>
<protein>
    <submittedName>
        <fullName evidence="2">Phosphohydrolase</fullName>
    </submittedName>
</protein>
<reference evidence="2 3" key="1">
    <citation type="submission" date="2018-07" db="EMBL/GenBank/DDBJ databases">
        <title>Genome sequencing of Runella.</title>
        <authorList>
            <person name="Baek M.-G."/>
            <person name="Yi H."/>
        </authorList>
    </citation>
    <scope>NUCLEOTIDE SEQUENCE [LARGE SCALE GENOMIC DNA]</scope>
    <source>
        <strain evidence="2 3">HYN0085</strain>
    </source>
</reference>
<dbReference type="CDD" id="cd00077">
    <property type="entry name" value="HDc"/>
    <property type="match status" value="1"/>
</dbReference>
<dbReference type="EMBL" id="CP030850">
    <property type="protein sequence ID" value="AXE17142.1"/>
    <property type="molecule type" value="Genomic_DNA"/>
</dbReference>
<sequence>MLRPQDIPLWEVAKIHLNVRNNDEHTLFAYLLVTQLLEKYPDANPDVVLPAILFHDTGWSKIPQDKILHAFGPNNKYPELTRQHELESVAIAQKELPVLGFHQQQINEIIALIDGHDTTKQARSVNDAVHKDADKLWRYTPHGNRIIGEWFGIGQAEVLEILENFVWPTFLTDEGKRLSGLLLELAKLDLNLKKYVAHV</sequence>
<gene>
    <name evidence="2" type="ORF">DR864_05030</name>
</gene>
<dbReference type="OrthoDB" id="942406at2"/>
<evidence type="ECO:0000313" key="3">
    <source>
        <dbReference type="Proteomes" id="UP000251993"/>
    </source>
</evidence>
<dbReference type="Gene3D" id="1.10.3210.10">
    <property type="entry name" value="Hypothetical protein af1432"/>
    <property type="match status" value="1"/>
</dbReference>
<proteinExistence type="predicted"/>
<dbReference type="AlphaFoldDB" id="A0A344TES1"/>
<evidence type="ECO:0000259" key="1">
    <source>
        <dbReference type="Pfam" id="PF01966"/>
    </source>
</evidence>
<keyword evidence="3" id="KW-1185">Reference proteome</keyword>
<evidence type="ECO:0000313" key="2">
    <source>
        <dbReference type="EMBL" id="AXE17142.1"/>
    </source>
</evidence>
<keyword evidence="2" id="KW-0378">Hydrolase</keyword>
<dbReference type="GO" id="GO:0016787">
    <property type="term" value="F:hydrolase activity"/>
    <property type="evidence" value="ECO:0007669"/>
    <property type="project" value="UniProtKB-KW"/>
</dbReference>
<dbReference type="RefSeq" id="WP_114065928.1">
    <property type="nucleotide sequence ID" value="NZ_CP030850.1"/>
</dbReference>
<dbReference type="SUPFAM" id="SSF109604">
    <property type="entry name" value="HD-domain/PDEase-like"/>
    <property type="match status" value="1"/>
</dbReference>
<accession>A0A344TES1</accession>
<organism evidence="2 3">
    <name type="scientific">Runella rosea</name>
    <dbReference type="NCBI Taxonomy" id="2259595"/>
    <lineage>
        <taxon>Bacteria</taxon>
        <taxon>Pseudomonadati</taxon>
        <taxon>Bacteroidota</taxon>
        <taxon>Cytophagia</taxon>
        <taxon>Cytophagales</taxon>
        <taxon>Spirosomataceae</taxon>
        <taxon>Runella</taxon>
    </lineage>
</organism>
<dbReference type="InterPro" id="IPR003607">
    <property type="entry name" value="HD/PDEase_dom"/>
</dbReference>